<name>B2A624_NATTJ</name>
<proteinExistence type="predicted"/>
<dbReference type="AlphaFoldDB" id="B2A624"/>
<reference evidence="1 2" key="1">
    <citation type="submission" date="2008-04" db="EMBL/GenBank/DDBJ databases">
        <title>Complete sequence of chromosome of Natranaerobius thermophilus JW/NM-WN-LF.</title>
        <authorList>
            <consortium name="US DOE Joint Genome Institute"/>
            <person name="Copeland A."/>
            <person name="Lucas S."/>
            <person name="Lapidus A."/>
            <person name="Glavina del Rio T."/>
            <person name="Dalin E."/>
            <person name="Tice H."/>
            <person name="Bruce D."/>
            <person name="Goodwin L."/>
            <person name="Pitluck S."/>
            <person name="Chertkov O."/>
            <person name="Brettin T."/>
            <person name="Detter J.C."/>
            <person name="Han C."/>
            <person name="Kuske C.R."/>
            <person name="Schmutz J."/>
            <person name="Larimer F."/>
            <person name="Land M."/>
            <person name="Hauser L."/>
            <person name="Kyrpides N."/>
            <person name="Lykidis A."/>
            <person name="Mesbah N.M."/>
            <person name="Wiegel J."/>
        </authorList>
    </citation>
    <scope>NUCLEOTIDE SEQUENCE [LARGE SCALE GENOMIC DNA]</scope>
    <source>
        <strain evidence="2">ATCC BAA-1301 / DSM 18059 / JW/NM-WN-LF</strain>
    </source>
</reference>
<organism evidence="1 2">
    <name type="scientific">Natranaerobius thermophilus (strain ATCC BAA-1301 / DSM 18059 / JW/NM-WN-LF)</name>
    <dbReference type="NCBI Taxonomy" id="457570"/>
    <lineage>
        <taxon>Bacteria</taxon>
        <taxon>Bacillati</taxon>
        <taxon>Bacillota</taxon>
        <taxon>Clostridia</taxon>
        <taxon>Natranaerobiales</taxon>
        <taxon>Natranaerobiaceae</taxon>
        <taxon>Natranaerobius</taxon>
    </lineage>
</organism>
<dbReference type="EMBL" id="CP001034">
    <property type="protein sequence ID" value="ACB85441.1"/>
    <property type="molecule type" value="Genomic_DNA"/>
</dbReference>
<evidence type="ECO:0008006" key="3">
    <source>
        <dbReference type="Google" id="ProtNLM"/>
    </source>
</evidence>
<dbReference type="RefSeq" id="WP_012448306.1">
    <property type="nucleotide sequence ID" value="NZ_CP144221.1"/>
</dbReference>
<reference evidence="1 2" key="2">
    <citation type="journal article" date="2011" name="J. Bacteriol.">
        <title>Complete genome sequence of the anaerobic, halophilic alkalithermophile Natranaerobius thermophilus JW/NM-WN-LF.</title>
        <authorList>
            <person name="Zhao B."/>
            <person name="Mesbah N.M."/>
            <person name="Dalin E."/>
            <person name="Goodwin L."/>
            <person name="Nolan M."/>
            <person name="Pitluck S."/>
            <person name="Chertkov O."/>
            <person name="Brettin T.S."/>
            <person name="Han J."/>
            <person name="Larimer F.W."/>
            <person name="Land M.L."/>
            <person name="Hauser L."/>
            <person name="Kyrpides N."/>
            <person name="Wiegel J."/>
        </authorList>
    </citation>
    <scope>NUCLEOTIDE SEQUENCE [LARGE SCALE GENOMIC DNA]</scope>
    <source>
        <strain evidence="2">ATCC BAA-1301 / DSM 18059 / JW/NM-WN-LF</strain>
    </source>
</reference>
<protein>
    <recommendedName>
        <fullName evidence="3">YkuS family protein</fullName>
    </recommendedName>
</protein>
<gene>
    <name evidence="1" type="ordered locus">Nther_1869</name>
</gene>
<dbReference type="InParanoid" id="B2A624"/>
<keyword evidence="2" id="KW-1185">Reference proteome</keyword>
<dbReference type="HOGENOM" id="CLU_187365_0_0_9"/>
<dbReference type="KEGG" id="nth:Nther_1869"/>
<dbReference type="Proteomes" id="UP000001683">
    <property type="component" value="Chromosome"/>
</dbReference>
<dbReference type="Pfam" id="PF03698">
    <property type="entry name" value="UPF0180"/>
    <property type="match status" value="1"/>
</dbReference>
<sequence length="77" mass="8796">MKKVALEEELNFLRETLRENGYTPVSIDTDDMVSAAIITGRDENMMNIQDVEQAVPVIDARGMDERQIIQELDNRIS</sequence>
<dbReference type="InterPro" id="IPR005370">
    <property type="entry name" value="UPF0180"/>
</dbReference>
<accession>B2A624</accession>
<dbReference type="FunCoup" id="B2A624">
    <property type="interactions" value="54"/>
</dbReference>
<evidence type="ECO:0000313" key="2">
    <source>
        <dbReference type="Proteomes" id="UP000001683"/>
    </source>
</evidence>
<evidence type="ECO:0000313" key="1">
    <source>
        <dbReference type="EMBL" id="ACB85441.1"/>
    </source>
</evidence>